<gene>
    <name evidence="1" type="ORF">RHMOL_Rhmol10G0033200</name>
</gene>
<evidence type="ECO:0000313" key="1">
    <source>
        <dbReference type="EMBL" id="KAI8533743.1"/>
    </source>
</evidence>
<evidence type="ECO:0000313" key="2">
    <source>
        <dbReference type="Proteomes" id="UP001062846"/>
    </source>
</evidence>
<comment type="caution">
    <text evidence="1">The sequence shown here is derived from an EMBL/GenBank/DDBJ whole genome shotgun (WGS) entry which is preliminary data.</text>
</comment>
<dbReference type="EMBL" id="CM046397">
    <property type="protein sequence ID" value="KAI8533743.1"/>
    <property type="molecule type" value="Genomic_DNA"/>
</dbReference>
<proteinExistence type="predicted"/>
<sequence length="1702" mass="188705">MGVHGLWDLLAPVGRRVSVETLAGKKLAIDASIWMVQFMKAMRDEKGEMVRNAHVLGFFRRICKLLFLRTKPVFVFDGATPALKRRTVIARRRQRENAQTKIRKTAEKLLINHTDDNSQVVNPKALPSSQGLRLTCTPDVVGPKASSQHPKLKAMRLKELANDLEKQRQQNDAKGKKVVIDQVEFTGSDVEGINSSKELVNDLEKQRQQNDAKGKKIVIDQVELTGSNAGEINTSPFSCNQEALDEMLAASLAAEDDDSFTGNASTSGVDIPFEEEDGDEDEDEEMVLLEYFTSPCIYSVLQPAMNGKVDPAVLAALPPSMQLDLLVQMRERLMAENRQKYQKVKKAPAKFSELQIQAYLKTVAFRREIDEVRKSAAGKGVGGVQTSRIASEANREFIFSSSFTGDKQILTSAGGERHGEKQDQTPLQPPPSDPVESIASTKKSNAENGAVADDTVFDDDIETYVDERGHVRVSRVRAMGMRMTRDLQRNLDLMKEIEQDTMYTNVIMESEAGFDKNAGGISRNPPDKTQLKKSSYQGSDGSVHLDDRDDQSTSKNLNSMEISFEDDGDHEYVDDDLFARLVAGDTVLNSKGSVLPSEKHSCGSDSDIDWEEGVVVEKGNSSLPDVGKETKLSLAEGRINDESDVEWEDGDSTLLNCASTSLAEPSNNASKGALEEDADFQEAIRRSLEDIREQKSSDASCEDENLKEARRMAHEIKGIQENGKPVPNLPQENTLQVDKPSFEVVSGVARLEAEAGMDILSIDDSPVATSMVVDTDSIEGLLDKPFERYPKYHAELFRQDTIEGRNLLGGIGDKKSVPPIGEQGFHLVVEEVKPNAGVQMSTSTTNFGVSSEISDMVSGEMLPAIAADAQVNVFEAAVHNLVVGTPQQGESSAKGLMINHNVVQKLSNKNIPDNSAEQKGDENFTLEDDKIKPMEVTEASLEEERINLSRERIDLEDEQRRLERNAESVSSEMFTECQELLQMFGLPYIIAPMEAEAQCAYMELSNLVDGVVTDDSDVFLFGAQNVYKNIFDDRKYVETYFVKDIEKELGLTREQLIRMALLLGSDYTEGVSGIGIVNAIEVMNAFPEEDGLTKFREWIESPDPTILGTLGVQTESSSSNRGSKVGEDTVSCSNSDMDGLSAPAQTVTQAMDDIQNTKQIFMDKHRNVSKNWHIPSSFPNEAVICAYVSPQVDKSTEPFSWGKPDLFILRKLCWEKFGWNTQKADELLLPVLKEYNKHEVNLSLSLSLSLVRTLLCNMKNGICCVGQNSRDISGKLALFSFLMLHKLLFRHELRDPELSLQVGPEVAVPLMGPHKAALEILYFRTQLRLEAFYTFNERFAKIRSKRINKAVKGITGKTSVEESRDDKLGKSVTGTEDCVTRDESNSTHKSAVKLSKKRKNKKSEPSDASNIDPVMRTEGRKNARQKLTARGRGRGRGRGSERRQANGRGRRIKSSGLEDGENSSDSDCISENEEEKQDEKLGRPLELRKSTRTRNAVKYTSDDDVEIDEPGKASHDEENCSDEEAVKEPFDDHHLVGDTAASTGEKNQHKEEHSSGDFFEMGGGFCSIEEEPELKTDEPSVGQNGDPSFEVESFQEYLNVGGGFCLDEDETKEDPHKQASEPATELGSDNSDPHCSNTGEEANPKRRKADALYNKQNPDRLTPRASNNSSPPLESIGQDDSGTPPMKSLSAMPYLRRKRRKS</sequence>
<keyword evidence="2" id="KW-1185">Reference proteome</keyword>
<protein>
    <submittedName>
        <fullName evidence="1">Uncharacterized protein</fullName>
    </submittedName>
</protein>
<organism evidence="1 2">
    <name type="scientific">Rhododendron molle</name>
    <name type="common">Chinese azalea</name>
    <name type="synonym">Azalea mollis</name>
    <dbReference type="NCBI Taxonomy" id="49168"/>
    <lineage>
        <taxon>Eukaryota</taxon>
        <taxon>Viridiplantae</taxon>
        <taxon>Streptophyta</taxon>
        <taxon>Embryophyta</taxon>
        <taxon>Tracheophyta</taxon>
        <taxon>Spermatophyta</taxon>
        <taxon>Magnoliopsida</taxon>
        <taxon>eudicotyledons</taxon>
        <taxon>Gunneridae</taxon>
        <taxon>Pentapetalae</taxon>
        <taxon>asterids</taxon>
        <taxon>Ericales</taxon>
        <taxon>Ericaceae</taxon>
        <taxon>Ericoideae</taxon>
        <taxon>Rhodoreae</taxon>
        <taxon>Rhododendron</taxon>
    </lineage>
</organism>
<dbReference type="Proteomes" id="UP001062846">
    <property type="component" value="Chromosome 10"/>
</dbReference>
<reference evidence="1" key="1">
    <citation type="submission" date="2022-02" db="EMBL/GenBank/DDBJ databases">
        <title>Plant Genome Project.</title>
        <authorList>
            <person name="Zhang R.-G."/>
        </authorList>
    </citation>
    <scope>NUCLEOTIDE SEQUENCE</scope>
    <source>
        <strain evidence="1">AT1</strain>
    </source>
</reference>
<accession>A0ACC0M064</accession>
<name>A0ACC0M064_RHOML</name>